<evidence type="ECO:0000313" key="1">
    <source>
        <dbReference type="EMBL" id="EMI57161.1"/>
    </source>
</evidence>
<organism evidence="1 2">
    <name type="scientific">Rhodopirellula sallentina SM41</name>
    <dbReference type="NCBI Taxonomy" id="1263870"/>
    <lineage>
        <taxon>Bacteria</taxon>
        <taxon>Pseudomonadati</taxon>
        <taxon>Planctomycetota</taxon>
        <taxon>Planctomycetia</taxon>
        <taxon>Pirellulales</taxon>
        <taxon>Pirellulaceae</taxon>
        <taxon>Rhodopirellula</taxon>
    </lineage>
</organism>
<comment type="caution">
    <text evidence="1">The sequence shown here is derived from an EMBL/GenBank/DDBJ whole genome shotgun (WGS) entry which is preliminary data.</text>
</comment>
<dbReference type="Proteomes" id="UP000011885">
    <property type="component" value="Unassembled WGS sequence"/>
</dbReference>
<evidence type="ECO:0000313" key="2">
    <source>
        <dbReference type="Proteomes" id="UP000011885"/>
    </source>
</evidence>
<dbReference type="PATRIC" id="fig|1263870.3.peg.1489"/>
<proteinExistence type="predicted"/>
<name>M5UH36_9BACT</name>
<keyword evidence="2" id="KW-1185">Reference proteome</keyword>
<gene>
    <name evidence="1" type="ORF">RSSM_01389</name>
</gene>
<dbReference type="AlphaFoldDB" id="M5UH36"/>
<sequence length="749" mass="84555">MLVVLLAAIALLLPPDSIVGEDVYPGADESSPSRAHYFTWINNTNEGPAPGQTEANLAFFQWLKDEYGMTLDIYAFDAGAIDAPHYYGKPNTVKFREQFPNGFAPYAEQAKGFGGRLGVWLGPDGFGDTESEKQQRINLLASLCRDHQFELFKMDAVCGQLRTEKQQAFAELMTECRKHSPDLIMLNHRLNLGPATPHATTFLWEGAETYIGVHMANRKPATHNRAQALSRGLPPELKRLAEDHGVCISSCLDYWDDDLILQAFNRSMILAPEIYGSPWFLRDDEYPKLARIFNLHRRYRDILVNGMVLPEDKYGPHAVSRGDEQTRLITLRNLTWEPVTYEIALDESVGLVGEEPREVRLFHPYEEVIGTDYSPTDSVKVTVYPFRAALIMATTAGCDEPSIAEGPYRVIKNVVGEQSVIKRLEPIALKKPWHRKLADLEPSKLPGDWQGYYESTCFAADNNALEIRSLERSGPTDIPAVENARQAFVGQELIKSRALWDDFMFDGDPGTVFDIYVNAKDQRIASGCLRVDFAKPIDFDKIVIETQANDRTLIRNKYFKAQTSNDLANWAPVEEVVQNASRLRIYPKPGPWRYLRMRYCPERIAEVEAYKDDTILPRDQWRGSNLFAHPQAVPAVGSWSANVTLDEVTPTSYLCVAVDGEHGVEGCYAALKMDGQFIGAANRAVSYPTNAWEYPVRKYKTGYTYYFPVDETFLGKEIEVVLLGMKDGGKDLQPSVWLTARELPFRTTE</sequence>
<protein>
    <submittedName>
        <fullName evidence="1">Uncharacterized protein</fullName>
    </submittedName>
</protein>
<dbReference type="InterPro" id="IPR017853">
    <property type="entry name" value="GH"/>
</dbReference>
<accession>M5UH36</accession>
<dbReference type="Gene3D" id="2.60.120.260">
    <property type="entry name" value="Galactose-binding domain-like"/>
    <property type="match status" value="1"/>
</dbReference>
<dbReference type="SUPFAM" id="SSF51445">
    <property type="entry name" value="(Trans)glycosidases"/>
    <property type="match status" value="1"/>
</dbReference>
<dbReference type="EMBL" id="ANOH01000107">
    <property type="protein sequence ID" value="EMI57161.1"/>
    <property type="molecule type" value="Genomic_DNA"/>
</dbReference>
<reference evidence="1 2" key="1">
    <citation type="journal article" date="2013" name="Mar. Genomics">
        <title>Expression of sulfatases in Rhodopirellula baltica and the diversity of sulfatases in the genus Rhodopirellula.</title>
        <authorList>
            <person name="Wegner C.E."/>
            <person name="Richter-Heitmann T."/>
            <person name="Klindworth A."/>
            <person name="Klockow C."/>
            <person name="Richter M."/>
            <person name="Achstetter T."/>
            <person name="Glockner F.O."/>
            <person name="Harder J."/>
        </authorList>
    </citation>
    <scope>NUCLEOTIDE SEQUENCE [LARGE SCALE GENOMIC DNA]</scope>
    <source>
        <strain evidence="1 2">SM41</strain>
    </source>
</reference>